<dbReference type="Gene3D" id="3.40.190.10">
    <property type="entry name" value="Periplasmic binding protein-like II"/>
    <property type="match status" value="2"/>
</dbReference>
<evidence type="ECO:0008006" key="4">
    <source>
        <dbReference type="Google" id="ProtNLM"/>
    </source>
</evidence>
<evidence type="ECO:0000256" key="1">
    <source>
        <dbReference type="SAM" id="SignalP"/>
    </source>
</evidence>
<reference evidence="2 3" key="1">
    <citation type="submission" date="2021-02" db="EMBL/GenBank/DDBJ databases">
        <title>Niveibacterium changnyeongensis HC41.</title>
        <authorList>
            <person name="Kang M."/>
        </authorList>
    </citation>
    <scope>NUCLEOTIDE SEQUENCE [LARGE SCALE GENOMIC DNA]</scope>
    <source>
        <strain evidence="2 3">HC41</strain>
    </source>
</reference>
<name>A0ABX7M318_9RHOO</name>
<keyword evidence="1" id="KW-0732">Signal</keyword>
<feature type="chain" id="PRO_5045069033" description="Solute-binding protein family 3/N-terminal domain-containing protein" evidence="1">
    <location>
        <begin position="20"/>
        <end position="298"/>
    </location>
</feature>
<dbReference type="SUPFAM" id="SSF53850">
    <property type="entry name" value="Periplasmic binding protein-like II"/>
    <property type="match status" value="1"/>
</dbReference>
<protein>
    <recommendedName>
        <fullName evidence="4">Solute-binding protein family 3/N-terminal domain-containing protein</fullName>
    </recommendedName>
</protein>
<gene>
    <name evidence="2" type="ORF">JY500_17070</name>
</gene>
<feature type="signal peptide" evidence="1">
    <location>
        <begin position="1"/>
        <end position="19"/>
    </location>
</feature>
<evidence type="ECO:0000313" key="2">
    <source>
        <dbReference type="EMBL" id="QSI76167.1"/>
    </source>
</evidence>
<sequence>MLHRVLLLLVALFALPAIAGDIRFPGGDTPEDKRWDFVLEILTLALQKAPASDAPDRIVRLPAQMQARRIADLSSGHLDVAVAIGSRDLVRQPVIFIPVPLQRGLLGWRLLLANAEGARELAHVQSLDDLRPLRMGFVRTFADYPVMLANQLRVVDGADYQGMFKMLKAGRMDYLSRGVGEIFAEHEALHARGDNTLLIEPRLALHYRADWFFVVNPARRDLAERIGRGLDQARRDGSYERVFQQYFAPVLAQARLDQRQIIELANPDFPDLGNQIPANWWWAPEPRRSSVGEAQKPH</sequence>
<accession>A0ABX7M318</accession>
<keyword evidence="3" id="KW-1185">Reference proteome</keyword>
<dbReference type="EMBL" id="CP071060">
    <property type="protein sequence ID" value="QSI76167.1"/>
    <property type="molecule type" value="Genomic_DNA"/>
</dbReference>
<evidence type="ECO:0000313" key="3">
    <source>
        <dbReference type="Proteomes" id="UP000663570"/>
    </source>
</evidence>
<proteinExistence type="predicted"/>
<dbReference type="RefSeq" id="WP_206253922.1">
    <property type="nucleotide sequence ID" value="NZ_CP071060.1"/>
</dbReference>
<organism evidence="2 3">
    <name type="scientific">Niveibacterium microcysteis</name>
    <dbReference type="NCBI Taxonomy" id="2811415"/>
    <lineage>
        <taxon>Bacteria</taxon>
        <taxon>Pseudomonadati</taxon>
        <taxon>Pseudomonadota</taxon>
        <taxon>Betaproteobacteria</taxon>
        <taxon>Rhodocyclales</taxon>
        <taxon>Rhodocyclaceae</taxon>
        <taxon>Niveibacterium</taxon>
    </lineage>
</organism>
<dbReference type="Proteomes" id="UP000663570">
    <property type="component" value="Chromosome"/>
</dbReference>